<organism evidence="2 3">
    <name type="scientific">Muraenolepis orangiensis</name>
    <name type="common">Patagonian moray cod</name>
    <dbReference type="NCBI Taxonomy" id="630683"/>
    <lineage>
        <taxon>Eukaryota</taxon>
        <taxon>Metazoa</taxon>
        <taxon>Chordata</taxon>
        <taxon>Craniata</taxon>
        <taxon>Vertebrata</taxon>
        <taxon>Euteleostomi</taxon>
        <taxon>Actinopterygii</taxon>
        <taxon>Neopterygii</taxon>
        <taxon>Teleostei</taxon>
        <taxon>Neoteleostei</taxon>
        <taxon>Acanthomorphata</taxon>
        <taxon>Zeiogadaria</taxon>
        <taxon>Gadariae</taxon>
        <taxon>Gadiformes</taxon>
        <taxon>Muraenolepidoidei</taxon>
        <taxon>Muraenolepididae</taxon>
        <taxon>Muraenolepis</taxon>
    </lineage>
</organism>
<comment type="caution">
    <text evidence="2">The sequence shown here is derived from an EMBL/GenBank/DDBJ whole genome shotgun (WGS) entry which is preliminary data.</text>
</comment>
<evidence type="ECO:0000256" key="1">
    <source>
        <dbReference type="SAM" id="MobiDB-lite"/>
    </source>
</evidence>
<sequence>MTNSPEYGLDTQRVSKPYSGLLVMELRRRGGGEEEERRRRGGGEDEVSVPHREASMREEPSYRLVSPKVNALITPHFLSNFVG</sequence>
<dbReference type="EMBL" id="JANIIK010000117">
    <property type="protein sequence ID" value="KAJ3586514.1"/>
    <property type="molecule type" value="Genomic_DNA"/>
</dbReference>
<dbReference type="Proteomes" id="UP001148018">
    <property type="component" value="Unassembled WGS sequence"/>
</dbReference>
<proteinExistence type="predicted"/>
<feature type="compositionally biased region" description="Basic and acidic residues" evidence="1">
    <location>
        <begin position="25"/>
        <end position="60"/>
    </location>
</feature>
<evidence type="ECO:0000313" key="3">
    <source>
        <dbReference type="Proteomes" id="UP001148018"/>
    </source>
</evidence>
<reference evidence="2" key="1">
    <citation type="submission" date="2022-07" db="EMBL/GenBank/DDBJ databases">
        <title>Chromosome-level genome of Muraenolepis orangiensis.</title>
        <authorList>
            <person name="Kim J."/>
        </authorList>
    </citation>
    <scope>NUCLEOTIDE SEQUENCE</scope>
    <source>
        <strain evidence="2">KU_S4_2022</strain>
        <tissue evidence="2">Muscle</tissue>
    </source>
</reference>
<name>A0A9Q0DDN5_9TELE</name>
<dbReference type="AlphaFoldDB" id="A0A9Q0DDN5"/>
<feature type="non-terminal residue" evidence="2">
    <location>
        <position position="83"/>
    </location>
</feature>
<gene>
    <name evidence="2" type="ORF">NHX12_012912</name>
</gene>
<evidence type="ECO:0000313" key="2">
    <source>
        <dbReference type="EMBL" id="KAJ3586514.1"/>
    </source>
</evidence>
<keyword evidence="3" id="KW-1185">Reference proteome</keyword>
<feature type="region of interest" description="Disordered" evidence="1">
    <location>
        <begin position="24"/>
        <end position="60"/>
    </location>
</feature>
<protein>
    <submittedName>
        <fullName evidence="2">Uncharacterized protein</fullName>
    </submittedName>
</protein>
<accession>A0A9Q0DDN5</accession>